<accession>A0ABV6ICY4</accession>
<dbReference type="Proteomes" id="UP001589844">
    <property type="component" value="Unassembled WGS sequence"/>
</dbReference>
<protein>
    <submittedName>
        <fullName evidence="1">Uncharacterized protein</fullName>
    </submittedName>
</protein>
<sequence length="1179" mass="125328">MAILEGDIKLLKSQVMDDVDEGGGRATGVEIVDGASNGIFPDISELDRAYGRVNLRKVFPKVNVPSVESYYGANMIISDPPDDPKVTCTLFTTRDGFDKRSDAKLQLESYVVAGPLDNMIPYGQQVIGQRAVLAYQRVEHAMPEVGQVFALVTETGVIKQQYFRIQEITSSVQTFEDGQGTFDRRVILITTSDPLRYTFPGEEPQRIFNSALYPNSARIRKTSVVDLARYYGAQALTQASLLGSLDVKVDSLYTSLVPSSTIETPVVSATIQGATITVASGTTVSRPSADWLNNAPMYFGGGIAPRSLTLTAVGGTSTYNPKTDDGAGNIVNAAGKVLGAVDYLTGSITPDLTVAGAWTIGSHAIAYTYGAAQQQSSFTDSIEVTLANRGSVYTKSMQPHPSPGTAFVDFMALGKWYRLRDVNGDGQLKGDETAYGSGSVNYTMGTLVVTLGALPDVGSRVIFSWGSKVDTFVRSTSVSGLYNKVTVAQGNIDRSSLSVTLTKAAANITLTDSGSGALSGGGLTGKVNYSTGEIVINGARDYNTNIVVSYSRGAVAGTPGTVEKNFPSGDREPDNSLKLLTNTLSPIKPRTLTIDYYVSRVENISASPTGENRFVTLIDDGSGNVMKSRDNAIIGTINYTTGVIQFQPRGLETLYVRDLEPDGDLISVIPTAVQCDINIHSAVLVKFQTVASMATVTTESEMFNPPLKFKISENEKIVLGSLVFTLGASRYIDRAGQLFSSIDLSTGSGVLSGTVDHTSGEVSVTKWDVDTTLSIKSCLTFVDGRGVCKASFRTTGAPIRPGSFYLQATAIDGTLVTATSNADGDITGAFVSGKVKNGTGAVTVRFGKMVAAAGNEAAWWYDAASVVGGQIFKPLLVNPETIQYNTVVTSTLPLDASVLGIDPVRLPSDGRVPILRTGDMCVIHHTTKTTAQSVSNSDVISVGRTRLSRMRVYGANGALITSGYTADLDAGTVTFTDVSGYSQPVRVEHRIEDMSLLADAQINGSLRLTQQLTHDFPIGSYISSALIIGDMKARVPINFDQATWTGNAWSDAVNGSPATPTFNDALYPIVVSNTGAITERWVVQFTSTTAFQVIGEHVGVIAIGNTATDCVPLNPASGDPYFSIPALGWGSGWAAGNILRFNTVGALFPVWISRTIQQGPATSQNDSFTVLIRGDIDRP</sequence>
<evidence type="ECO:0000313" key="1">
    <source>
        <dbReference type="EMBL" id="MFC0349684.1"/>
    </source>
</evidence>
<gene>
    <name evidence="1" type="ORF">ACFFJH_07680</name>
</gene>
<organism evidence="1 2">
    <name type="scientific">Undibacterium danionis</name>
    <dbReference type="NCBI Taxonomy" id="1812100"/>
    <lineage>
        <taxon>Bacteria</taxon>
        <taxon>Pseudomonadati</taxon>
        <taxon>Pseudomonadota</taxon>
        <taxon>Betaproteobacteria</taxon>
        <taxon>Burkholderiales</taxon>
        <taxon>Oxalobacteraceae</taxon>
        <taxon>Undibacterium</taxon>
    </lineage>
</organism>
<reference evidence="1 2" key="1">
    <citation type="submission" date="2024-09" db="EMBL/GenBank/DDBJ databases">
        <authorList>
            <person name="Sun Q."/>
            <person name="Mori K."/>
        </authorList>
    </citation>
    <scope>NUCLEOTIDE SEQUENCE [LARGE SCALE GENOMIC DNA]</scope>
    <source>
        <strain evidence="1 2">CCM 8677</strain>
    </source>
</reference>
<name>A0ABV6ICY4_9BURK</name>
<dbReference type="RefSeq" id="WP_390211435.1">
    <property type="nucleotide sequence ID" value="NZ_JBHLXJ010000008.1"/>
</dbReference>
<evidence type="ECO:0000313" key="2">
    <source>
        <dbReference type="Proteomes" id="UP001589844"/>
    </source>
</evidence>
<keyword evidence="2" id="KW-1185">Reference proteome</keyword>
<dbReference type="EMBL" id="JBHLXJ010000008">
    <property type="protein sequence ID" value="MFC0349684.1"/>
    <property type="molecule type" value="Genomic_DNA"/>
</dbReference>
<proteinExistence type="predicted"/>
<comment type="caution">
    <text evidence="1">The sequence shown here is derived from an EMBL/GenBank/DDBJ whole genome shotgun (WGS) entry which is preliminary data.</text>
</comment>